<gene>
    <name evidence="1" type="ORF">DHV22_16915</name>
</gene>
<name>A0A3D6BV65_9FLAO</name>
<dbReference type="Proteomes" id="UP000263268">
    <property type="component" value="Unassembled WGS sequence"/>
</dbReference>
<dbReference type="AlphaFoldDB" id="A0A3D6BV65"/>
<comment type="caution">
    <text evidence="1">The sequence shown here is derived from an EMBL/GenBank/DDBJ whole genome shotgun (WGS) entry which is preliminary data.</text>
</comment>
<sequence length="91" mass="10528">MSNQIKTIISPEILIKLGFTHQYDSEIENQGTPDEFSYSVYVLKINDMYLDCTIEKSADLSPRKQVFLFNDLELNGRTITIKDIQLVKEIL</sequence>
<protein>
    <submittedName>
        <fullName evidence="1">Uncharacterized protein</fullName>
    </submittedName>
</protein>
<accession>A0A3D6BV65</accession>
<evidence type="ECO:0000313" key="1">
    <source>
        <dbReference type="EMBL" id="HCY83156.1"/>
    </source>
</evidence>
<dbReference type="EMBL" id="DPRK01000270">
    <property type="protein sequence ID" value="HCY83156.1"/>
    <property type="molecule type" value="Genomic_DNA"/>
</dbReference>
<evidence type="ECO:0000313" key="2">
    <source>
        <dbReference type="Proteomes" id="UP000263268"/>
    </source>
</evidence>
<reference evidence="1 2" key="1">
    <citation type="journal article" date="2018" name="Nat. Biotechnol.">
        <title>A standardized bacterial taxonomy based on genome phylogeny substantially revises the tree of life.</title>
        <authorList>
            <person name="Parks D.H."/>
            <person name="Chuvochina M."/>
            <person name="Waite D.W."/>
            <person name="Rinke C."/>
            <person name="Skarshewski A."/>
            <person name="Chaumeil P.A."/>
            <person name="Hugenholtz P."/>
        </authorList>
    </citation>
    <scope>NUCLEOTIDE SEQUENCE [LARGE SCALE GENOMIC DNA]</scope>
    <source>
        <strain evidence="1">UBA10227</strain>
    </source>
</reference>
<organism evidence="1 2">
    <name type="scientific">Xanthomarina gelatinilytica</name>
    <dbReference type="NCBI Taxonomy" id="1137281"/>
    <lineage>
        <taxon>Bacteria</taxon>
        <taxon>Pseudomonadati</taxon>
        <taxon>Bacteroidota</taxon>
        <taxon>Flavobacteriia</taxon>
        <taxon>Flavobacteriales</taxon>
        <taxon>Flavobacteriaceae</taxon>
        <taxon>Xanthomarina</taxon>
    </lineage>
</organism>
<proteinExistence type="predicted"/>